<reference evidence="2 3" key="1">
    <citation type="submission" date="2023-12" db="EMBL/GenBank/DDBJ databases">
        <title>Description of an unclassified Opitutus bacterium of Verrucomicrobiota.</title>
        <authorList>
            <person name="Zhang D.-F."/>
        </authorList>
    </citation>
    <scope>NUCLEOTIDE SEQUENCE [LARGE SCALE GENOMIC DNA]</scope>
    <source>
        <strain evidence="2 3">WL0086</strain>
    </source>
</reference>
<accession>A0ABZ1C566</accession>
<protein>
    <recommendedName>
        <fullName evidence="4">Integral membrane protein</fullName>
    </recommendedName>
</protein>
<keyword evidence="3" id="KW-1185">Reference proteome</keyword>
<dbReference type="Proteomes" id="UP000738431">
    <property type="component" value="Chromosome"/>
</dbReference>
<keyword evidence="1" id="KW-0732">Signal</keyword>
<feature type="signal peptide" evidence="1">
    <location>
        <begin position="1"/>
        <end position="22"/>
    </location>
</feature>
<evidence type="ECO:0008006" key="4">
    <source>
        <dbReference type="Google" id="ProtNLM"/>
    </source>
</evidence>
<feature type="chain" id="PRO_5047431736" description="Integral membrane protein" evidence="1">
    <location>
        <begin position="23"/>
        <end position="318"/>
    </location>
</feature>
<organism evidence="2 3">
    <name type="scientific">Actomonas aquatica</name>
    <dbReference type="NCBI Taxonomy" id="2866162"/>
    <lineage>
        <taxon>Bacteria</taxon>
        <taxon>Pseudomonadati</taxon>
        <taxon>Verrucomicrobiota</taxon>
        <taxon>Opitutia</taxon>
        <taxon>Opitutales</taxon>
        <taxon>Opitutaceae</taxon>
        <taxon>Actomonas</taxon>
    </lineage>
</organism>
<dbReference type="EMBL" id="CP139781">
    <property type="protein sequence ID" value="WRQ85659.1"/>
    <property type="molecule type" value="Genomic_DNA"/>
</dbReference>
<dbReference type="RefSeq" id="WP_221032799.1">
    <property type="nucleotide sequence ID" value="NZ_CP139781.1"/>
</dbReference>
<evidence type="ECO:0000256" key="1">
    <source>
        <dbReference type="SAM" id="SignalP"/>
    </source>
</evidence>
<sequence>MLPGFVPLMRALLITLLTTALLSGCTALPQRTPTYGPHTEFAAITDPNLAEVSGIAPSRREPGVYWVHNDSGDTPRIFALNAQGQRLGTVELAGATAIDWEDIASFTYQGQAWLLIADVGDNYGRRDDLRFYFLPEPDPTTLRPDTLTVVRPTHTWNVAFADGARDCEGVTVSPATGEVLLISKRTEPPVLYTLPLHFDATPSTARHVARRVTPLPGIAAPTTLERALPGRLGQFRSQVTAFDLCADGTCAAVLTYGNIWIYQRQPGETWTDTFTRDPARIPISGLTQAEAICFEADNHDLIVTTERLPAPLLRYEAK</sequence>
<name>A0ABZ1C566_9BACT</name>
<evidence type="ECO:0000313" key="3">
    <source>
        <dbReference type="Proteomes" id="UP000738431"/>
    </source>
</evidence>
<evidence type="ECO:0000313" key="2">
    <source>
        <dbReference type="EMBL" id="WRQ85659.1"/>
    </source>
</evidence>
<gene>
    <name evidence="2" type="ORF">K1X11_012675</name>
</gene>
<proteinExistence type="predicted"/>